<reference evidence="4 5" key="1">
    <citation type="submission" date="2018-11" db="EMBL/GenBank/DDBJ databases">
        <authorList>
            <consortium name="Pathogen Informatics"/>
        </authorList>
    </citation>
    <scope>NUCLEOTIDE SEQUENCE [LARGE SCALE GENOMIC DNA]</scope>
</reference>
<protein>
    <recommendedName>
        <fullName evidence="3">SAM-dependent MTase RsmB/NOP-type domain-containing protein</fullName>
    </recommendedName>
</protein>
<dbReference type="Gene3D" id="3.40.50.150">
    <property type="entry name" value="Vaccinia Virus protein VP39"/>
    <property type="match status" value="1"/>
</dbReference>
<keyword evidence="5" id="KW-1185">Reference proteome</keyword>
<dbReference type="SUPFAM" id="SSF53335">
    <property type="entry name" value="S-adenosyl-L-methionine-dependent methyltransferases"/>
    <property type="match status" value="1"/>
</dbReference>
<keyword evidence="1" id="KW-0489">Methyltransferase</keyword>
<evidence type="ECO:0000313" key="5">
    <source>
        <dbReference type="Proteomes" id="UP000270094"/>
    </source>
</evidence>
<gene>
    <name evidence="4" type="ORF">SVUK_LOCUS19743</name>
</gene>
<feature type="region of interest" description="Disordered" evidence="2">
    <location>
        <begin position="130"/>
        <end position="164"/>
    </location>
</feature>
<dbReference type="OrthoDB" id="417697at2759"/>
<evidence type="ECO:0000259" key="3">
    <source>
        <dbReference type="PROSITE" id="PS51686"/>
    </source>
</evidence>
<comment type="caution">
    <text evidence="1">Lacks conserved residue(s) required for the propagation of feature annotation.</text>
</comment>
<proteinExistence type="inferred from homology"/>
<dbReference type="GO" id="GO:0003723">
    <property type="term" value="F:RNA binding"/>
    <property type="evidence" value="ECO:0007669"/>
    <property type="project" value="UniProtKB-UniRule"/>
</dbReference>
<evidence type="ECO:0000313" key="4">
    <source>
        <dbReference type="EMBL" id="VDM84745.1"/>
    </source>
</evidence>
<sequence length="164" mass="18974">MILKHALKFPNLQRAVYSTCSIHEEENEQVVDEVLLDTYVRRHFRLAPSVLPSWTHRGLDSYDFGRDCLRAEPTKTLTNGFFVAVFERFATVGSVADERKTKKEKKTRTKPDEIINAKEIQVTGKRKIFHDEDDGSDSAKVEKKRKINLEHTHPSLKVLRTSKH</sequence>
<comment type="similarity">
    <text evidence="1">Belongs to the class I-like SAM-binding methyltransferase superfamily. RsmB/NOP family.</text>
</comment>
<feature type="active site" description="Nucleophile" evidence="1">
    <location>
        <position position="20"/>
    </location>
</feature>
<evidence type="ECO:0000256" key="2">
    <source>
        <dbReference type="SAM" id="MobiDB-lite"/>
    </source>
</evidence>
<dbReference type="GO" id="GO:0008168">
    <property type="term" value="F:methyltransferase activity"/>
    <property type="evidence" value="ECO:0007669"/>
    <property type="project" value="UniProtKB-KW"/>
</dbReference>
<dbReference type="AlphaFoldDB" id="A0A3P7LQT3"/>
<organism evidence="4 5">
    <name type="scientific">Strongylus vulgaris</name>
    <name type="common">Blood worm</name>
    <dbReference type="NCBI Taxonomy" id="40348"/>
    <lineage>
        <taxon>Eukaryota</taxon>
        <taxon>Metazoa</taxon>
        <taxon>Ecdysozoa</taxon>
        <taxon>Nematoda</taxon>
        <taxon>Chromadorea</taxon>
        <taxon>Rhabditida</taxon>
        <taxon>Rhabditina</taxon>
        <taxon>Rhabditomorpha</taxon>
        <taxon>Strongyloidea</taxon>
        <taxon>Strongylidae</taxon>
        <taxon>Strongylus</taxon>
    </lineage>
</organism>
<name>A0A3P7LQT3_STRVU</name>
<accession>A0A3P7LQT3</accession>
<dbReference type="Proteomes" id="UP000270094">
    <property type="component" value="Unassembled WGS sequence"/>
</dbReference>
<keyword evidence="1" id="KW-0949">S-adenosyl-L-methionine</keyword>
<dbReference type="PANTHER" id="PTHR14663:SF2">
    <property type="entry name" value="METHYLTRANSFERASE NSUN7-RELATED"/>
    <property type="match status" value="1"/>
</dbReference>
<feature type="domain" description="SAM-dependent MTase RsmB/NOP-type" evidence="3">
    <location>
        <begin position="1"/>
        <end position="89"/>
    </location>
</feature>
<keyword evidence="1" id="KW-0694">RNA-binding</keyword>
<dbReference type="PANTHER" id="PTHR14663">
    <property type="entry name" value="METHYLTRANSFERASE NSUN7-RELATED"/>
    <property type="match status" value="1"/>
</dbReference>
<dbReference type="EMBL" id="UYYB01132803">
    <property type="protein sequence ID" value="VDM84745.1"/>
    <property type="molecule type" value="Genomic_DNA"/>
</dbReference>
<feature type="compositionally biased region" description="Basic and acidic residues" evidence="2">
    <location>
        <begin position="137"/>
        <end position="153"/>
    </location>
</feature>
<dbReference type="InterPro" id="IPR001678">
    <property type="entry name" value="MeTrfase_RsmB-F_NOP2_dom"/>
</dbReference>
<dbReference type="InterPro" id="IPR042620">
    <property type="entry name" value="NSUN7"/>
</dbReference>
<evidence type="ECO:0000256" key="1">
    <source>
        <dbReference type="PROSITE-ProRule" id="PRU01023"/>
    </source>
</evidence>
<dbReference type="InterPro" id="IPR029063">
    <property type="entry name" value="SAM-dependent_MTases_sf"/>
</dbReference>
<dbReference type="GO" id="GO:0032259">
    <property type="term" value="P:methylation"/>
    <property type="evidence" value="ECO:0007669"/>
    <property type="project" value="UniProtKB-KW"/>
</dbReference>
<keyword evidence="1" id="KW-0808">Transferase</keyword>
<dbReference type="PROSITE" id="PS51686">
    <property type="entry name" value="SAM_MT_RSMB_NOP"/>
    <property type="match status" value="1"/>
</dbReference>